<feature type="region of interest" description="Disordered" evidence="2">
    <location>
        <begin position="113"/>
        <end position="133"/>
    </location>
</feature>
<keyword evidence="4" id="KW-1185">Reference proteome</keyword>
<name>A0A0C1R110_9CLOT</name>
<dbReference type="OrthoDB" id="5944985at2"/>
<evidence type="ECO:0008006" key="5">
    <source>
        <dbReference type="Google" id="ProtNLM"/>
    </source>
</evidence>
<dbReference type="Proteomes" id="UP000031366">
    <property type="component" value="Unassembled WGS sequence"/>
</dbReference>
<reference evidence="3 4" key="1">
    <citation type="journal article" date="2015" name="Infect. Genet. Evol.">
        <title>Genomic sequences of six botulinum neurotoxin-producing strains representing three clostridial species illustrate the mobility and diversity of botulinum neurotoxin genes.</title>
        <authorList>
            <person name="Smith T.J."/>
            <person name="Hill K.K."/>
            <person name="Xie G."/>
            <person name="Foley B.T."/>
            <person name="Williamson C.H."/>
            <person name="Foster J.T."/>
            <person name="Johnson S.L."/>
            <person name="Chertkov O."/>
            <person name="Teshima H."/>
            <person name="Gibbons H.S."/>
            <person name="Johnsky L.A."/>
            <person name="Karavis M.A."/>
            <person name="Smith L.A."/>
        </authorList>
    </citation>
    <scope>NUCLEOTIDE SEQUENCE [LARGE SCALE GENOMIC DNA]</scope>
    <source>
        <strain evidence="3 4">CDC 2741</strain>
    </source>
</reference>
<protein>
    <recommendedName>
        <fullName evidence="5">ParB-like nuclease domain protein</fullName>
    </recommendedName>
</protein>
<evidence type="ECO:0000313" key="4">
    <source>
        <dbReference type="Proteomes" id="UP000031366"/>
    </source>
</evidence>
<feature type="coiled-coil region" evidence="1">
    <location>
        <begin position="293"/>
        <end position="323"/>
    </location>
</feature>
<proteinExistence type="predicted"/>
<evidence type="ECO:0000313" key="3">
    <source>
        <dbReference type="EMBL" id="KIE47067.1"/>
    </source>
</evidence>
<evidence type="ECO:0000256" key="2">
    <source>
        <dbReference type="SAM" id="MobiDB-lite"/>
    </source>
</evidence>
<keyword evidence="1" id="KW-0175">Coiled coil</keyword>
<accession>A0A0C1R110</accession>
<gene>
    <name evidence="3" type="ORF">U732_1091</name>
</gene>
<organism evidence="3 4">
    <name type="scientific">Clostridium argentinense CDC 2741</name>
    <dbReference type="NCBI Taxonomy" id="1418104"/>
    <lineage>
        <taxon>Bacteria</taxon>
        <taxon>Bacillati</taxon>
        <taxon>Bacillota</taxon>
        <taxon>Clostridia</taxon>
        <taxon>Eubacteriales</taxon>
        <taxon>Clostridiaceae</taxon>
        <taxon>Clostridium</taxon>
    </lineage>
</organism>
<evidence type="ECO:0000256" key="1">
    <source>
        <dbReference type="SAM" id="Coils"/>
    </source>
</evidence>
<dbReference type="EMBL" id="AYSO01000015">
    <property type="protein sequence ID" value="KIE47067.1"/>
    <property type="molecule type" value="Genomic_DNA"/>
</dbReference>
<feature type="coiled-coil region" evidence="1">
    <location>
        <begin position="223"/>
        <end position="260"/>
    </location>
</feature>
<dbReference type="RefSeq" id="WP_039631856.1">
    <property type="nucleotide sequence ID" value="NZ_AYSO01000015.1"/>
</dbReference>
<dbReference type="STRING" id="29341.RSJ17_14710"/>
<dbReference type="AlphaFoldDB" id="A0A0C1R110"/>
<sequence>MNLKINEEFKNLIPPLTEEEKTGLEKSILMFGCRDKIISWNNTIIDGHNRYEICTKNNVTFEILKMDYDFENEEEVKQWIIKNQFARRNISSYQRSILALQLKESISKKAKVNQSLAGGDKKSEGVKSLSQKSEEAIKENEESVLETLPKAINNKGESLSSTLAETENQKRKRVEEPINTREEIAKIAGVSGRTISKVETIEKEAPEVIKDAAKDNVISINKAYKITKEVKDLEEEEKENKAEELLNKQYEEKAKQIDKESKIAGKIADAIFDILTLKVDEERIGYYLEYSPKEDLEKHIKRCDEAIEKLEEIKSILKNMNKIKVVK</sequence>
<comment type="caution">
    <text evidence="3">The sequence shown here is derived from an EMBL/GenBank/DDBJ whole genome shotgun (WGS) entry which is preliminary data.</text>
</comment>